<evidence type="ECO:0000313" key="2">
    <source>
        <dbReference type="Proteomes" id="UP000030377"/>
    </source>
</evidence>
<reference evidence="1 2" key="1">
    <citation type="submission" date="2014-09" db="EMBL/GenBank/DDBJ databases">
        <title>Draft genome of Bradyrhizobium japonicum Is-34.</title>
        <authorList>
            <person name="Tsurumaru H."/>
            <person name="Yamakawa T."/>
            <person name="Hashimoto S."/>
            <person name="Okizaki K."/>
            <person name="Kanesaki Y."/>
            <person name="Yoshikawa H."/>
            <person name="Yajima S."/>
        </authorList>
    </citation>
    <scope>NUCLEOTIDE SEQUENCE [LARGE SCALE GENOMIC DNA]</scope>
    <source>
        <strain evidence="1 2">Is-34</strain>
    </source>
</reference>
<dbReference type="EMBL" id="JRPN01000059">
    <property type="protein sequence ID" value="KGT73229.1"/>
    <property type="molecule type" value="Genomic_DNA"/>
</dbReference>
<organism evidence="1 2">
    <name type="scientific">Bradyrhizobium japonicum</name>
    <dbReference type="NCBI Taxonomy" id="375"/>
    <lineage>
        <taxon>Bacteria</taxon>
        <taxon>Pseudomonadati</taxon>
        <taxon>Pseudomonadota</taxon>
        <taxon>Alphaproteobacteria</taxon>
        <taxon>Hyphomicrobiales</taxon>
        <taxon>Nitrobacteraceae</taxon>
        <taxon>Bradyrhizobium</taxon>
    </lineage>
</organism>
<dbReference type="RefSeq" id="WP_041960790.1">
    <property type="nucleotide sequence ID" value="NZ_JRPN01000059.1"/>
</dbReference>
<protein>
    <submittedName>
        <fullName evidence="1">Uncharacterized protein</fullName>
    </submittedName>
</protein>
<comment type="caution">
    <text evidence="1">The sequence shown here is derived from an EMBL/GenBank/DDBJ whole genome shotgun (WGS) entry which is preliminary data.</text>
</comment>
<gene>
    <name evidence="1" type="ORF">MA20_45680</name>
</gene>
<proteinExistence type="predicted"/>
<sequence>MNLQHYPVAPKPLRTDLPATVAAWHSNFSRERYNASVRRVIDPLILVGDFFMVNIGQCFNAQVSNSFDPIAFCGQLYKGHDRVFR</sequence>
<accession>A0A0A3XIY1</accession>
<dbReference type="SUPFAM" id="SSF56322">
    <property type="entry name" value="ADC synthase"/>
    <property type="match status" value="1"/>
</dbReference>
<name>A0A0A3XIY1_BRAJP</name>
<dbReference type="Gene3D" id="3.60.120.10">
    <property type="entry name" value="Anthranilate synthase"/>
    <property type="match status" value="1"/>
</dbReference>
<evidence type="ECO:0000313" key="1">
    <source>
        <dbReference type="EMBL" id="KGT73229.1"/>
    </source>
</evidence>
<dbReference type="Proteomes" id="UP000030377">
    <property type="component" value="Unassembled WGS sequence"/>
</dbReference>
<dbReference type="InterPro" id="IPR005801">
    <property type="entry name" value="ADC_synthase"/>
</dbReference>
<dbReference type="AlphaFoldDB" id="A0A0A3XIY1"/>